<comment type="caution">
    <text evidence="2">The sequence shown here is derived from an EMBL/GenBank/DDBJ whole genome shotgun (WGS) entry which is preliminary data.</text>
</comment>
<gene>
    <name evidence="2" type="ORF">LCGC14_0432850</name>
</gene>
<dbReference type="AlphaFoldDB" id="A0A0F9SMN2"/>
<feature type="region of interest" description="Disordered" evidence="1">
    <location>
        <begin position="1"/>
        <end position="73"/>
    </location>
</feature>
<feature type="compositionally biased region" description="Low complexity" evidence="1">
    <location>
        <begin position="1"/>
        <end position="21"/>
    </location>
</feature>
<name>A0A0F9SMN2_9ZZZZ</name>
<dbReference type="InterPro" id="IPR008768">
    <property type="entry name" value="Gp9-like"/>
</dbReference>
<organism evidence="2">
    <name type="scientific">marine sediment metagenome</name>
    <dbReference type="NCBI Taxonomy" id="412755"/>
    <lineage>
        <taxon>unclassified sequences</taxon>
        <taxon>metagenomes</taxon>
        <taxon>ecological metagenomes</taxon>
    </lineage>
</organism>
<accession>A0A0F9SMN2</accession>
<evidence type="ECO:0000256" key="1">
    <source>
        <dbReference type="SAM" id="MobiDB-lite"/>
    </source>
</evidence>
<feature type="compositionally biased region" description="Polar residues" evidence="1">
    <location>
        <begin position="22"/>
        <end position="42"/>
    </location>
</feature>
<dbReference type="Pfam" id="PF05396">
    <property type="entry name" value="Phage_T7_Capsid"/>
    <property type="match status" value="1"/>
</dbReference>
<evidence type="ECO:0000313" key="2">
    <source>
        <dbReference type="EMBL" id="KKN70260.1"/>
    </source>
</evidence>
<reference evidence="2" key="1">
    <citation type="journal article" date="2015" name="Nature">
        <title>Complex archaea that bridge the gap between prokaryotes and eukaryotes.</title>
        <authorList>
            <person name="Spang A."/>
            <person name="Saw J.H."/>
            <person name="Jorgensen S.L."/>
            <person name="Zaremba-Niedzwiedzka K."/>
            <person name="Martijn J."/>
            <person name="Lind A.E."/>
            <person name="van Eijk R."/>
            <person name="Schleper C."/>
            <person name="Guy L."/>
            <person name="Ettema T.J."/>
        </authorList>
    </citation>
    <scope>NUCLEOTIDE SEQUENCE</scope>
</reference>
<dbReference type="EMBL" id="LAZR01000407">
    <property type="protein sequence ID" value="KKN70260.1"/>
    <property type="molecule type" value="Genomic_DNA"/>
</dbReference>
<protein>
    <submittedName>
        <fullName evidence="2">Uncharacterized protein</fullName>
    </submittedName>
</protein>
<proteinExistence type="predicted"/>
<sequence length="295" mass="32776">MPDSLLSDSQSAASTVSSSQDGTETQSGSGAGTKTDSSSQGQVVFEAPDRASIEVGEGDSSTPDNSKWYWADGVEGSGEPPAWWNKEKYKYVADQAAAHPELRKKLGAFTGAPEEYKYNVTAEGLKDYEVDPENNVIKALSRFAKDNNMSQDGFSDLLNGLVMLTAQDDQASADEDTKFYAEQEKLLGENSEQRRADLSQWAKQQNFEPHVLEAMGRWAQTANDVIALEAIKQKSGYASVTATEYQPSSSMDTFKYEEELRTGMADKRYGRDSEYTQEFDKNYKDYYSKKFEAKT</sequence>
<dbReference type="GO" id="GO:0019069">
    <property type="term" value="P:viral capsid assembly"/>
    <property type="evidence" value="ECO:0007669"/>
    <property type="project" value="InterPro"/>
</dbReference>